<evidence type="ECO:0000256" key="1">
    <source>
        <dbReference type="SAM" id="Phobius"/>
    </source>
</evidence>
<name>A0A1W1ZFS8_9LACT</name>
<dbReference type="Pfam" id="PF06961">
    <property type="entry name" value="DUF1294"/>
    <property type="match status" value="1"/>
</dbReference>
<evidence type="ECO:0000313" key="2">
    <source>
        <dbReference type="EMBL" id="SMC47405.1"/>
    </source>
</evidence>
<keyword evidence="3" id="KW-1185">Reference proteome</keyword>
<dbReference type="OrthoDB" id="1698854at2"/>
<sequence>MLLAGYYLILNVVAYGLFFIDKQKAIHHQYRIPNRVLIGIILLGGVVGAGLAMKQFHHKTQQPAYKVALAAATVIHGGNLVTWFNQ</sequence>
<reference evidence="3" key="1">
    <citation type="submission" date="2017-04" db="EMBL/GenBank/DDBJ databases">
        <authorList>
            <person name="Varghese N."/>
            <person name="Submissions S."/>
        </authorList>
    </citation>
    <scope>NUCLEOTIDE SEQUENCE [LARGE SCALE GENOMIC DNA]</scope>
    <source>
        <strain evidence="3">DSM 21500</strain>
    </source>
</reference>
<keyword evidence="1" id="KW-1133">Transmembrane helix</keyword>
<dbReference type="RefSeq" id="WP_084099432.1">
    <property type="nucleotide sequence ID" value="NZ_FWXK01000008.1"/>
</dbReference>
<keyword evidence="1" id="KW-0812">Transmembrane</keyword>
<proteinExistence type="predicted"/>
<evidence type="ECO:0000313" key="3">
    <source>
        <dbReference type="Proteomes" id="UP000243884"/>
    </source>
</evidence>
<accession>A0A1W1ZFS8</accession>
<feature type="transmembrane region" description="Helical" evidence="1">
    <location>
        <begin position="6"/>
        <end position="22"/>
    </location>
</feature>
<dbReference type="AlphaFoldDB" id="A0A1W1ZFS8"/>
<dbReference type="EMBL" id="FWXK01000008">
    <property type="protein sequence ID" value="SMC47405.1"/>
    <property type="molecule type" value="Genomic_DNA"/>
</dbReference>
<dbReference type="InterPro" id="IPR010718">
    <property type="entry name" value="DUF1294"/>
</dbReference>
<dbReference type="Proteomes" id="UP000243884">
    <property type="component" value="Unassembled WGS sequence"/>
</dbReference>
<feature type="transmembrane region" description="Helical" evidence="1">
    <location>
        <begin position="65"/>
        <end position="84"/>
    </location>
</feature>
<organism evidence="2 3">
    <name type="scientific">Aerococcus suis</name>
    <dbReference type="NCBI Taxonomy" id="371602"/>
    <lineage>
        <taxon>Bacteria</taxon>
        <taxon>Bacillati</taxon>
        <taxon>Bacillota</taxon>
        <taxon>Bacilli</taxon>
        <taxon>Lactobacillales</taxon>
        <taxon>Aerococcaceae</taxon>
        <taxon>Aerococcus</taxon>
    </lineage>
</organism>
<keyword evidence="1" id="KW-0472">Membrane</keyword>
<feature type="transmembrane region" description="Helical" evidence="1">
    <location>
        <begin position="34"/>
        <end position="53"/>
    </location>
</feature>
<gene>
    <name evidence="2" type="ORF">SAMN04487984_1325</name>
</gene>
<dbReference type="STRING" id="371602.SAMN04487984_1325"/>
<protein>
    <submittedName>
        <fullName evidence="2">Uncharacterized membrane protein YsdA, DUF1294 family</fullName>
    </submittedName>
</protein>